<dbReference type="AlphaFoldDB" id="H6QUZ5"/>
<protein>
    <submittedName>
        <fullName evidence="2">Uncharacterized protein</fullName>
    </submittedName>
</protein>
<dbReference type="EMBL" id="DS178365">
    <property type="protein sequence ID" value="EHS62608.1"/>
    <property type="molecule type" value="Genomic_DNA"/>
</dbReference>
<dbReference type="Proteomes" id="UP000008783">
    <property type="component" value="Unassembled WGS sequence"/>
</dbReference>
<dbReference type="GeneID" id="13542254"/>
<feature type="region of interest" description="Disordered" evidence="1">
    <location>
        <begin position="1"/>
        <end position="20"/>
    </location>
</feature>
<organism evidence="2 3">
    <name type="scientific">Puccinia graminis f. sp. tritici (strain CRL 75-36-700-3 / race SCCL)</name>
    <name type="common">Black stem rust fungus</name>
    <dbReference type="NCBI Taxonomy" id="418459"/>
    <lineage>
        <taxon>Eukaryota</taxon>
        <taxon>Fungi</taxon>
        <taxon>Dikarya</taxon>
        <taxon>Basidiomycota</taxon>
        <taxon>Pucciniomycotina</taxon>
        <taxon>Pucciniomycetes</taxon>
        <taxon>Pucciniales</taxon>
        <taxon>Pucciniaceae</taxon>
        <taxon>Puccinia</taxon>
    </lineage>
</organism>
<proteinExistence type="predicted"/>
<dbReference type="HOGENOM" id="CLU_1240665_0_0_1"/>
<gene>
    <name evidence="2" type="ORF">PGTG_22561</name>
</gene>
<evidence type="ECO:0000313" key="3">
    <source>
        <dbReference type="Proteomes" id="UP000008783"/>
    </source>
</evidence>
<feature type="compositionally biased region" description="Polar residues" evidence="1">
    <location>
        <begin position="7"/>
        <end position="20"/>
    </location>
</feature>
<dbReference type="VEuPathDB" id="FungiDB:PGTG_22561"/>
<reference evidence="3" key="1">
    <citation type="journal article" date="2011" name="Proc. Natl. Acad. Sci. U.S.A.">
        <title>Obligate biotrophy features unraveled by the genomic analysis of rust fungi.</title>
        <authorList>
            <person name="Duplessis S."/>
            <person name="Cuomo C.A."/>
            <person name="Lin Y.-C."/>
            <person name="Aerts A."/>
            <person name="Tisserant E."/>
            <person name="Veneault-Fourrey C."/>
            <person name="Joly D.L."/>
            <person name="Hacquard S."/>
            <person name="Amselem J."/>
            <person name="Cantarel B.L."/>
            <person name="Chiu R."/>
            <person name="Coutinho P.M."/>
            <person name="Feau N."/>
            <person name="Field M."/>
            <person name="Frey P."/>
            <person name="Gelhaye E."/>
            <person name="Goldberg J."/>
            <person name="Grabherr M.G."/>
            <person name="Kodira C.D."/>
            <person name="Kohler A."/>
            <person name="Kuees U."/>
            <person name="Lindquist E.A."/>
            <person name="Lucas S.M."/>
            <person name="Mago R."/>
            <person name="Mauceli E."/>
            <person name="Morin E."/>
            <person name="Murat C."/>
            <person name="Pangilinan J.L."/>
            <person name="Park R."/>
            <person name="Pearson M."/>
            <person name="Quesneville H."/>
            <person name="Rouhier N."/>
            <person name="Sakthikumar S."/>
            <person name="Salamov A.A."/>
            <person name="Schmutz J."/>
            <person name="Selles B."/>
            <person name="Shapiro H."/>
            <person name="Tanguay P."/>
            <person name="Tuskan G.A."/>
            <person name="Henrissat B."/>
            <person name="Van de Peer Y."/>
            <person name="Rouze P."/>
            <person name="Ellis J.G."/>
            <person name="Dodds P.N."/>
            <person name="Schein J.E."/>
            <person name="Zhong S."/>
            <person name="Hamelin R.C."/>
            <person name="Grigoriev I.V."/>
            <person name="Szabo L.J."/>
            <person name="Martin F."/>
        </authorList>
    </citation>
    <scope>NUCLEOTIDE SEQUENCE [LARGE SCALE GENOMIC DNA]</scope>
    <source>
        <strain evidence="3">CRL 75-36-700-3 / race SCCL</strain>
    </source>
</reference>
<dbReference type="InParanoid" id="H6QUZ5"/>
<dbReference type="RefSeq" id="XP_003888671.1">
    <property type="nucleotide sequence ID" value="XM_003888622.1"/>
</dbReference>
<dbReference type="KEGG" id="pgr:PGTG_22561"/>
<evidence type="ECO:0000313" key="2">
    <source>
        <dbReference type="EMBL" id="EHS62608.1"/>
    </source>
</evidence>
<name>H6QUZ5_PUCGT</name>
<sequence>MLGCQWGSPQNARESTSQQTTVRHQIQRMLCLSKKVKLGRPLNSANFDKNQYSTYPSYHAISSAKNPLRANRCWLAAALETLYAVFSPLWLRGINGTVNNLFSYLVQHFTSQETYELNLKGTIQSILNQEQSKISDFSSKNYPDNDVTLNPKLHKSTQPGKLFVVNERRKFTCKAQPDVEQSHPTWQEQYFHVLVISPAMFGENRIPYDDVAKLIQLWQSTGI</sequence>
<accession>H6QUZ5</accession>
<keyword evidence="3" id="KW-1185">Reference proteome</keyword>
<evidence type="ECO:0000256" key="1">
    <source>
        <dbReference type="SAM" id="MobiDB-lite"/>
    </source>
</evidence>